<dbReference type="CDD" id="cd07377">
    <property type="entry name" value="WHTH_GntR"/>
    <property type="match status" value="1"/>
</dbReference>
<dbReference type="GO" id="GO:0045892">
    <property type="term" value="P:negative regulation of DNA-templated transcription"/>
    <property type="evidence" value="ECO:0007669"/>
    <property type="project" value="TreeGrafter"/>
</dbReference>
<dbReference type="InterPro" id="IPR050679">
    <property type="entry name" value="Bact_HTH_transcr_reg"/>
</dbReference>
<dbReference type="PANTHER" id="PTHR44846:SF1">
    <property type="entry name" value="MANNOSYL-D-GLYCERATE TRANSPORT_METABOLISM SYSTEM REPRESSOR MNGR-RELATED"/>
    <property type="match status" value="1"/>
</dbReference>
<keyword evidence="6" id="KW-1185">Reference proteome</keyword>
<dbReference type="InterPro" id="IPR036388">
    <property type="entry name" value="WH-like_DNA-bd_sf"/>
</dbReference>
<gene>
    <name evidence="5" type="ORF">Ana3638_03320</name>
</gene>
<accession>A0A6P1TIJ1</accession>
<dbReference type="Gene3D" id="1.10.10.10">
    <property type="entry name" value="Winged helix-like DNA-binding domain superfamily/Winged helix DNA-binding domain"/>
    <property type="match status" value="1"/>
</dbReference>
<dbReference type="GO" id="GO:0003677">
    <property type="term" value="F:DNA binding"/>
    <property type="evidence" value="ECO:0007669"/>
    <property type="project" value="UniProtKB-KW"/>
</dbReference>
<dbReference type="SUPFAM" id="SSF64288">
    <property type="entry name" value="Chorismate lyase-like"/>
    <property type="match status" value="1"/>
</dbReference>
<dbReference type="InterPro" id="IPR028978">
    <property type="entry name" value="Chorismate_lyase_/UTRA_dom_sf"/>
</dbReference>
<feature type="domain" description="HTH gntR-type" evidence="4">
    <location>
        <begin position="10"/>
        <end position="78"/>
    </location>
</feature>
<dbReference type="AlphaFoldDB" id="A0A6P1TIJ1"/>
<dbReference type="Gene3D" id="3.40.1410.10">
    <property type="entry name" value="Chorismate lyase-like"/>
    <property type="match status" value="1"/>
</dbReference>
<reference evidence="5 6" key="1">
    <citation type="submission" date="2020-01" db="EMBL/GenBank/DDBJ databases">
        <title>Genome analysis of Anaerocolumna sp. CBA3638.</title>
        <authorList>
            <person name="Kim J."/>
            <person name="Roh S.W."/>
        </authorList>
    </citation>
    <scope>NUCLEOTIDE SEQUENCE [LARGE SCALE GENOMIC DNA]</scope>
    <source>
        <strain evidence="5 6">CBA3638</strain>
    </source>
</reference>
<dbReference type="KEGG" id="anr:Ana3638_03320"/>
<dbReference type="PANTHER" id="PTHR44846">
    <property type="entry name" value="MANNOSYL-D-GLYCERATE TRANSPORT/METABOLISM SYSTEM REPRESSOR MNGR-RELATED"/>
    <property type="match status" value="1"/>
</dbReference>
<dbReference type="SMART" id="SM00345">
    <property type="entry name" value="HTH_GNTR"/>
    <property type="match status" value="1"/>
</dbReference>
<dbReference type="Pfam" id="PF07702">
    <property type="entry name" value="UTRA"/>
    <property type="match status" value="1"/>
</dbReference>
<protein>
    <submittedName>
        <fullName evidence="5">UTRA domain-containing protein</fullName>
    </submittedName>
</protein>
<evidence type="ECO:0000313" key="6">
    <source>
        <dbReference type="Proteomes" id="UP000464314"/>
    </source>
</evidence>
<evidence type="ECO:0000256" key="2">
    <source>
        <dbReference type="ARBA" id="ARBA00023125"/>
    </source>
</evidence>
<dbReference type="SMART" id="SM00866">
    <property type="entry name" value="UTRA"/>
    <property type="match status" value="1"/>
</dbReference>
<dbReference type="Proteomes" id="UP000464314">
    <property type="component" value="Chromosome"/>
</dbReference>
<evidence type="ECO:0000256" key="3">
    <source>
        <dbReference type="ARBA" id="ARBA00023163"/>
    </source>
</evidence>
<dbReference type="Pfam" id="PF00392">
    <property type="entry name" value="GntR"/>
    <property type="match status" value="1"/>
</dbReference>
<dbReference type="InterPro" id="IPR000524">
    <property type="entry name" value="Tscrpt_reg_HTH_GntR"/>
</dbReference>
<dbReference type="PROSITE" id="PS50949">
    <property type="entry name" value="HTH_GNTR"/>
    <property type="match status" value="1"/>
</dbReference>
<dbReference type="SUPFAM" id="SSF46785">
    <property type="entry name" value="Winged helix' DNA-binding domain"/>
    <property type="match status" value="1"/>
</dbReference>
<dbReference type="PRINTS" id="PR00035">
    <property type="entry name" value="HTHGNTR"/>
</dbReference>
<dbReference type="InterPro" id="IPR011663">
    <property type="entry name" value="UTRA"/>
</dbReference>
<keyword evidence="2" id="KW-0238">DNA-binding</keyword>
<dbReference type="GO" id="GO:0003700">
    <property type="term" value="F:DNA-binding transcription factor activity"/>
    <property type="evidence" value="ECO:0007669"/>
    <property type="project" value="InterPro"/>
</dbReference>
<evidence type="ECO:0000256" key="1">
    <source>
        <dbReference type="ARBA" id="ARBA00023015"/>
    </source>
</evidence>
<proteinExistence type="predicted"/>
<name>A0A6P1TIJ1_9FIRM</name>
<evidence type="ECO:0000313" key="5">
    <source>
        <dbReference type="EMBL" id="QHQ59929.1"/>
    </source>
</evidence>
<keyword evidence="1" id="KW-0805">Transcription regulation</keyword>
<dbReference type="InterPro" id="IPR036390">
    <property type="entry name" value="WH_DNA-bd_sf"/>
</dbReference>
<keyword evidence="3" id="KW-0804">Transcription</keyword>
<sequence>MELNREKGAPPLYFQVENIIKEQIENGEFLSGEILPSEKQLQERYGVSRVTVRQAVSSLVNAGYLQCSRGIGTTVIFEKIDENLQRVISFSEEMEQHGIKMETTYCVISLQKATKAVASNLNIKEGEECYKLVRVRCAKGTPMVYSMTYLTRKYELPLEPDAYMESLYKLMDNGYGVKIVNGQDTFEAALASQTVGSFLSISSGSPIFKRTRKTFDQHNELVEYTVCYYPGDKYKYTIEL</sequence>
<dbReference type="RefSeq" id="WP_161836765.1">
    <property type="nucleotide sequence ID" value="NZ_CP048000.1"/>
</dbReference>
<evidence type="ECO:0000259" key="4">
    <source>
        <dbReference type="PROSITE" id="PS50949"/>
    </source>
</evidence>
<dbReference type="EMBL" id="CP048000">
    <property type="protein sequence ID" value="QHQ59929.1"/>
    <property type="molecule type" value="Genomic_DNA"/>
</dbReference>
<organism evidence="5 6">
    <name type="scientific">Anaerocolumna sedimenticola</name>
    <dbReference type="NCBI Taxonomy" id="2696063"/>
    <lineage>
        <taxon>Bacteria</taxon>
        <taxon>Bacillati</taxon>
        <taxon>Bacillota</taxon>
        <taxon>Clostridia</taxon>
        <taxon>Lachnospirales</taxon>
        <taxon>Lachnospiraceae</taxon>
        <taxon>Anaerocolumna</taxon>
    </lineage>
</organism>